<evidence type="ECO:0000256" key="2">
    <source>
        <dbReference type="PROSITE-ProRule" id="PRU00708"/>
    </source>
</evidence>
<keyword evidence="4" id="KW-1185">Reference proteome</keyword>
<dbReference type="PANTHER" id="PTHR47931">
    <property type="entry name" value="OS01G0228400 PROTEIN"/>
    <property type="match status" value="1"/>
</dbReference>
<evidence type="ECO:0000313" key="4">
    <source>
        <dbReference type="Proteomes" id="UP000243459"/>
    </source>
</evidence>
<dbReference type="PANTHER" id="PTHR47931:SF2">
    <property type="entry name" value="OS01G0228400 PROTEIN"/>
    <property type="match status" value="1"/>
</dbReference>
<dbReference type="AlphaFoldDB" id="A0A5P1EEI1"/>
<keyword evidence="1" id="KW-0677">Repeat</keyword>
<reference evidence="4" key="1">
    <citation type="journal article" date="2017" name="Nat. Commun.">
        <title>The asparagus genome sheds light on the origin and evolution of a young Y chromosome.</title>
        <authorList>
            <person name="Harkess A."/>
            <person name="Zhou J."/>
            <person name="Xu C."/>
            <person name="Bowers J.E."/>
            <person name="Van der Hulst R."/>
            <person name="Ayyampalayam S."/>
            <person name="Mercati F."/>
            <person name="Riccardi P."/>
            <person name="McKain M.R."/>
            <person name="Kakrana A."/>
            <person name="Tang H."/>
            <person name="Ray J."/>
            <person name="Groenendijk J."/>
            <person name="Arikit S."/>
            <person name="Mathioni S.M."/>
            <person name="Nakano M."/>
            <person name="Shan H."/>
            <person name="Telgmann-Rauber A."/>
            <person name="Kanno A."/>
            <person name="Yue Z."/>
            <person name="Chen H."/>
            <person name="Li W."/>
            <person name="Chen Y."/>
            <person name="Xu X."/>
            <person name="Zhang Y."/>
            <person name="Luo S."/>
            <person name="Chen H."/>
            <person name="Gao J."/>
            <person name="Mao Z."/>
            <person name="Pires J.C."/>
            <person name="Luo M."/>
            <person name="Kudrna D."/>
            <person name="Wing R.A."/>
            <person name="Meyers B.C."/>
            <person name="Yi K."/>
            <person name="Kong H."/>
            <person name="Lavrijsen P."/>
            <person name="Sunseri F."/>
            <person name="Falavigna A."/>
            <person name="Ye Y."/>
            <person name="Leebens-Mack J.H."/>
            <person name="Chen G."/>
        </authorList>
    </citation>
    <scope>NUCLEOTIDE SEQUENCE [LARGE SCALE GENOMIC DNA]</scope>
    <source>
        <strain evidence="4">cv. DH0086</strain>
    </source>
</reference>
<dbReference type="InterPro" id="IPR011990">
    <property type="entry name" value="TPR-like_helical_dom_sf"/>
</dbReference>
<sequence>MMSREAKARPSQKTYNILIKAWCDQKNFSEAWNAVYKMCASGMRPDVVTYNTIARDYAENGETKRDEDMVLEMENELRPNECTLAIIVRGYCKEAIGPATTTKEILDKLETIFYKIDKLVLHGRGMDEKTIVSTIINPSPEHSKFIEDFYTLAESTWTIEQLINKIDH</sequence>
<evidence type="ECO:0000256" key="1">
    <source>
        <dbReference type="ARBA" id="ARBA00022737"/>
    </source>
</evidence>
<protein>
    <recommendedName>
        <fullName evidence="5">Pentacotripeptide-repeat region of PRORP domain-containing protein</fullName>
    </recommendedName>
</protein>
<dbReference type="InterPro" id="IPR002885">
    <property type="entry name" value="PPR_rpt"/>
</dbReference>
<dbReference type="Gene3D" id="1.25.40.10">
    <property type="entry name" value="Tetratricopeptide repeat domain"/>
    <property type="match status" value="1"/>
</dbReference>
<dbReference type="PROSITE" id="PS51375">
    <property type="entry name" value="PPR"/>
    <property type="match status" value="1"/>
</dbReference>
<dbReference type="Gramene" id="ONK64272">
    <property type="protein sequence ID" value="ONK64272"/>
    <property type="gene ID" value="A4U43_C07F23920"/>
</dbReference>
<evidence type="ECO:0008006" key="5">
    <source>
        <dbReference type="Google" id="ProtNLM"/>
    </source>
</evidence>
<dbReference type="Proteomes" id="UP000243459">
    <property type="component" value="Chromosome 7"/>
</dbReference>
<accession>A0A5P1EEI1</accession>
<organism evidence="3 4">
    <name type="scientific">Asparagus officinalis</name>
    <name type="common">Garden asparagus</name>
    <dbReference type="NCBI Taxonomy" id="4686"/>
    <lineage>
        <taxon>Eukaryota</taxon>
        <taxon>Viridiplantae</taxon>
        <taxon>Streptophyta</taxon>
        <taxon>Embryophyta</taxon>
        <taxon>Tracheophyta</taxon>
        <taxon>Spermatophyta</taxon>
        <taxon>Magnoliopsida</taxon>
        <taxon>Liliopsida</taxon>
        <taxon>Asparagales</taxon>
        <taxon>Asparagaceae</taxon>
        <taxon>Asparagoideae</taxon>
        <taxon>Asparagus</taxon>
    </lineage>
</organism>
<dbReference type="EMBL" id="CM007387">
    <property type="protein sequence ID" value="ONK64272.1"/>
    <property type="molecule type" value="Genomic_DNA"/>
</dbReference>
<dbReference type="NCBIfam" id="TIGR00756">
    <property type="entry name" value="PPR"/>
    <property type="match status" value="1"/>
</dbReference>
<name>A0A5P1EEI1_ASPOF</name>
<evidence type="ECO:0000313" key="3">
    <source>
        <dbReference type="EMBL" id="ONK64272.1"/>
    </source>
</evidence>
<gene>
    <name evidence="3" type="ORF">A4U43_C07F23920</name>
</gene>
<proteinExistence type="predicted"/>
<feature type="repeat" description="PPR" evidence="2">
    <location>
        <begin position="11"/>
        <end position="45"/>
    </location>
</feature>
<dbReference type="Pfam" id="PF13041">
    <property type="entry name" value="PPR_2"/>
    <property type="match status" value="1"/>
</dbReference>